<evidence type="ECO:0000259" key="2">
    <source>
        <dbReference type="Pfam" id="PF19556"/>
    </source>
</evidence>
<dbReference type="InterPro" id="IPR022273">
    <property type="entry name" value="PRTRC_protein-E"/>
</dbReference>
<evidence type="ECO:0000313" key="4">
    <source>
        <dbReference type="Proteomes" id="UP001269081"/>
    </source>
</evidence>
<sequence length="199" mass="22640">MNTNFFNQIAQLQITGDLQLTIAQGAENNLIVSVMLQNEQCGDNAKNIIPPLNLRGTAEELDNGFFEKITTPIQAVSGLMVDMESFMKQLEETKKQSAMEKEKADRQKKEQEVKDKKFKDAMAKADELEKEGKHREAWVKVPEITEFPEKADEIRRRKRELSDKFSAPSLFGAIEEEKAEPAKAEEVTAEYLAETEEEN</sequence>
<evidence type="ECO:0000256" key="1">
    <source>
        <dbReference type="SAM" id="MobiDB-lite"/>
    </source>
</evidence>
<dbReference type="Pfam" id="PF19556">
    <property type="entry name" value="PRTRC_E"/>
    <property type="match status" value="1"/>
</dbReference>
<dbReference type="EMBL" id="JAVDWQ010000002">
    <property type="protein sequence ID" value="MDR7208779.1"/>
    <property type="molecule type" value="Genomic_DNA"/>
</dbReference>
<accession>A0ABU1Y3H7</accession>
<gene>
    <name evidence="3" type="ORF">J2W48_000709</name>
</gene>
<proteinExistence type="predicted"/>
<dbReference type="NCBIfam" id="TIGR03741">
    <property type="entry name" value="PRTRC_E"/>
    <property type="match status" value="1"/>
</dbReference>
<keyword evidence="4" id="KW-1185">Reference proteome</keyword>
<name>A0ABU1Y3H7_9FLAO</name>
<comment type="caution">
    <text evidence="3">The sequence shown here is derived from an EMBL/GenBank/DDBJ whole genome shotgun (WGS) entry which is preliminary data.</text>
</comment>
<dbReference type="RefSeq" id="WP_310278146.1">
    <property type="nucleotide sequence ID" value="NZ_JAVDWQ010000002.1"/>
</dbReference>
<feature type="region of interest" description="Disordered" evidence="1">
    <location>
        <begin position="92"/>
        <end position="116"/>
    </location>
</feature>
<evidence type="ECO:0000313" key="3">
    <source>
        <dbReference type="EMBL" id="MDR7208779.1"/>
    </source>
</evidence>
<dbReference type="Proteomes" id="UP001269081">
    <property type="component" value="Unassembled WGS sequence"/>
</dbReference>
<reference evidence="3 4" key="1">
    <citation type="submission" date="2023-07" db="EMBL/GenBank/DDBJ databases">
        <title>Sorghum-associated microbial communities from plants grown in Nebraska, USA.</title>
        <authorList>
            <person name="Schachtman D."/>
        </authorList>
    </citation>
    <scope>NUCLEOTIDE SEQUENCE [LARGE SCALE GENOMIC DNA]</scope>
    <source>
        <strain evidence="3 4">4129</strain>
    </source>
</reference>
<organism evidence="3 4">
    <name type="scientific">Flavobacterium piscis</name>
    <dbReference type="NCBI Taxonomy" id="1114874"/>
    <lineage>
        <taxon>Bacteria</taxon>
        <taxon>Pseudomonadati</taxon>
        <taxon>Bacteroidota</taxon>
        <taxon>Flavobacteriia</taxon>
        <taxon>Flavobacteriales</taxon>
        <taxon>Flavobacteriaceae</taxon>
        <taxon>Flavobacterium</taxon>
    </lineage>
</organism>
<feature type="domain" description="ParB-related ThiF-related cassette protein E" evidence="2">
    <location>
        <begin position="1"/>
        <end position="173"/>
    </location>
</feature>
<protein>
    <submittedName>
        <fullName evidence="3">PRTRC genetic system protein E</fullName>
    </submittedName>
</protein>